<accession>A0A101NBR7</accession>
<reference evidence="1 2" key="1">
    <citation type="submission" date="2015-10" db="EMBL/GenBank/DDBJ databases">
        <title>Draft genome sequence of Streptomyces cellostaticus DSM 40189, type strain for the species Streptomyces cellostaticus.</title>
        <authorList>
            <person name="Ruckert C."/>
            <person name="Winkler A."/>
            <person name="Kalinowski J."/>
            <person name="Kampfer P."/>
            <person name="Glaeser S."/>
        </authorList>
    </citation>
    <scope>NUCLEOTIDE SEQUENCE [LARGE SCALE GENOMIC DNA]</scope>
    <source>
        <strain evidence="1 2">DSM 40189</strain>
    </source>
</reference>
<gene>
    <name evidence="1" type="ORF">AQI88_38855</name>
</gene>
<keyword evidence="2" id="KW-1185">Reference proteome</keyword>
<protein>
    <submittedName>
        <fullName evidence="1">Uncharacterized protein</fullName>
    </submittedName>
</protein>
<dbReference type="Proteomes" id="UP000054241">
    <property type="component" value="Unassembled WGS sequence"/>
</dbReference>
<dbReference type="EMBL" id="LMWL01000087">
    <property type="protein sequence ID" value="KUM90265.1"/>
    <property type="molecule type" value="Genomic_DNA"/>
</dbReference>
<sequence>MLPYVLTFQLIDLPTMDWRCQLGNADAEFCVLDVELVLASHPAKVYISGLVAEDAVKLRRKHGDAVQFGWQRGGFSIARVAVFDHPLEVAGFVVPLHFPSSEHEEQLAACGVALQPAGDLFVNPLRLFCFW</sequence>
<evidence type="ECO:0000313" key="1">
    <source>
        <dbReference type="EMBL" id="KUM90265.1"/>
    </source>
</evidence>
<name>A0A101NBR7_9ACTN</name>
<evidence type="ECO:0000313" key="2">
    <source>
        <dbReference type="Proteomes" id="UP000054241"/>
    </source>
</evidence>
<dbReference type="AlphaFoldDB" id="A0A101NBR7"/>
<comment type="caution">
    <text evidence="1">The sequence shown here is derived from an EMBL/GenBank/DDBJ whole genome shotgun (WGS) entry which is preliminary data.</text>
</comment>
<organism evidence="1 2">
    <name type="scientific">Streptomyces cellostaticus</name>
    <dbReference type="NCBI Taxonomy" id="67285"/>
    <lineage>
        <taxon>Bacteria</taxon>
        <taxon>Bacillati</taxon>
        <taxon>Actinomycetota</taxon>
        <taxon>Actinomycetes</taxon>
        <taxon>Kitasatosporales</taxon>
        <taxon>Streptomycetaceae</taxon>
        <taxon>Streptomyces</taxon>
    </lineage>
</organism>
<proteinExistence type="predicted"/>